<accession>S9RAJ7</accession>
<name>S9RAJ7_SCHOY</name>
<evidence type="ECO:0000256" key="1">
    <source>
        <dbReference type="SAM" id="MobiDB-lite"/>
    </source>
</evidence>
<proteinExistence type="predicted"/>
<dbReference type="GeneID" id="25030329"/>
<dbReference type="Proteomes" id="UP000016088">
    <property type="component" value="Unassembled WGS sequence"/>
</dbReference>
<dbReference type="EMBL" id="KE503208">
    <property type="protein sequence ID" value="EPX71129.1"/>
    <property type="molecule type" value="Genomic_DNA"/>
</dbReference>
<feature type="compositionally biased region" description="Polar residues" evidence="1">
    <location>
        <begin position="171"/>
        <end position="184"/>
    </location>
</feature>
<keyword evidence="3" id="KW-1185">Reference proteome</keyword>
<dbReference type="eggNOG" id="KOG3232">
    <property type="taxonomic scope" value="Eukaryota"/>
</dbReference>
<protein>
    <submittedName>
        <fullName evidence="2">Vacuolar sorting protein Did2</fullName>
    </submittedName>
</protein>
<dbReference type="GO" id="GO:0032511">
    <property type="term" value="P:late endosome to vacuole transport via multivesicular body sorting pathway"/>
    <property type="evidence" value="ECO:0007669"/>
    <property type="project" value="EnsemblFungi"/>
</dbReference>
<dbReference type="InterPro" id="IPR005024">
    <property type="entry name" value="Snf7_fam"/>
</dbReference>
<dbReference type="OrthoDB" id="10266568at2759"/>
<dbReference type="VEuPathDB" id="FungiDB:SOCG_01347"/>
<dbReference type="RefSeq" id="XP_013019756.1">
    <property type="nucleotide sequence ID" value="XM_013164302.1"/>
</dbReference>
<dbReference type="GO" id="GO:0006623">
    <property type="term" value="P:protein targeting to vacuole"/>
    <property type="evidence" value="ECO:0007669"/>
    <property type="project" value="EnsemblFungi"/>
</dbReference>
<reference evidence="2 3" key="1">
    <citation type="journal article" date="2011" name="Science">
        <title>Comparative functional genomics of the fission yeasts.</title>
        <authorList>
            <person name="Rhind N."/>
            <person name="Chen Z."/>
            <person name="Yassour M."/>
            <person name="Thompson D.A."/>
            <person name="Haas B.J."/>
            <person name="Habib N."/>
            <person name="Wapinski I."/>
            <person name="Roy S."/>
            <person name="Lin M.F."/>
            <person name="Heiman D.I."/>
            <person name="Young S.K."/>
            <person name="Furuya K."/>
            <person name="Guo Y."/>
            <person name="Pidoux A."/>
            <person name="Chen H.M."/>
            <person name="Robbertse B."/>
            <person name="Goldberg J.M."/>
            <person name="Aoki K."/>
            <person name="Bayne E.H."/>
            <person name="Berlin A.M."/>
            <person name="Desjardins C.A."/>
            <person name="Dobbs E."/>
            <person name="Dukaj L."/>
            <person name="Fan L."/>
            <person name="FitzGerald M.G."/>
            <person name="French C."/>
            <person name="Gujja S."/>
            <person name="Hansen K."/>
            <person name="Keifenheim D."/>
            <person name="Levin J.Z."/>
            <person name="Mosher R.A."/>
            <person name="Mueller C.A."/>
            <person name="Pfiffner J."/>
            <person name="Priest M."/>
            <person name="Russ C."/>
            <person name="Smialowska A."/>
            <person name="Swoboda P."/>
            <person name="Sykes S.M."/>
            <person name="Vaughn M."/>
            <person name="Vengrova S."/>
            <person name="Yoder R."/>
            <person name="Zeng Q."/>
            <person name="Allshire R."/>
            <person name="Baulcombe D."/>
            <person name="Birren B.W."/>
            <person name="Brown W."/>
            <person name="Ekwall K."/>
            <person name="Kellis M."/>
            <person name="Leatherwood J."/>
            <person name="Levin H."/>
            <person name="Margalit H."/>
            <person name="Martienssen R."/>
            <person name="Nieduszynski C.A."/>
            <person name="Spatafora J.W."/>
            <person name="Friedman N."/>
            <person name="Dalgaard J.Z."/>
            <person name="Baumann P."/>
            <person name="Niki H."/>
            <person name="Regev A."/>
            <person name="Nusbaum C."/>
        </authorList>
    </citation>
    <scope>NUCLEOTIDE SEQUENCE [LARGE SCALE GENOMIC DNA]</scope>
    <source>
        <strain evidence="3">yFS286</strain>
    </source>
</reference>
<evidence type="ECO:0000313" key="3">
    <source>
        <dbReference type="Proteomes" id="UP000016088"/>
    </source>
</evidence>
<organism evidence="2 3">
    <name type="scientific">Schizosaccharomyces octosporus (strain yFS286)</name>
    <name type="common">Fission yeast</name>
    <name type="synonym">Octosporomyces octosporus</name>
    <dbReference type="NCBI Taxonomy" id="483514"/>
    <lineage>
        <taxon>Eukaryota</taxon>
        <taxon>Fungi</taxon>
        <taxon>Dikarya</taxon>
        <taxon>Ascomycota</taxon>
        <taxon>Taphrinomycotina</taxon>
        <taxon>Schizosaccharomycetes</taxon>
        <taxon>Schizosaccharomycetales</taxon>
        <taxon>Schizosaccharomycetaceae</taxon>
        <taxon>Schizosaccharomyces</taxon>
    </lineage>
</organism>
<sequence length="202" mass="22529">MSNLEASLFHLKFAAKSLNKQSIKASKEERTEREKVKKAIIKGNQEVAQIYASNAIRKQQESLNLLKLSSRIDAVSSRLQTAVTMRSVSGNMASVVRGMDKAMQSMNLDRISQIMDKFESQFDDVDVQTDYMHKTMGSATAVDTPQENVDLLMQSVADEAGLEFNQNMNNNLSVPQDKVPNSTPAVEDDNLQERLRALRSSS</sequence>
<dbReference type="GO" id="GO:1904902">
    <property type="term" value="P:ESCRT III complex assembly"/>
    <property type="evidence" value="ECO:0007669"/>
    <property type="project" value="EnsemblFungi"/>
</dbReference>
<dbReference type="OMA" id="DMIFQLR"/>
<dbReference type="HOGENOM" id="CLU_080826_0_0_1"/>
<gene>
    <name evidence="2" type="ORF">SOCG_01347</name>
</gene>
<dbReference type="Pfam" id="PF03357">
    <property type="entry name" value="Snf7"/>
    <property type="match status" value="1"/>
</dbReference>
<dbReference type="PANTHER" id="PTHR10476">
    <property type="entry name" value="CHARGED MULTIVESICULAR BODY PROTEIN"/>
    <property type="match status" value="1"/>
</dbReference>
<feature type="region of interest" description="Disordered" evidence="1">
    <location>
        <begin position="171"/>
        <end position="202"/>
    </location>
</feature>
<evidence type="ECO:0000313" key="2">
    <source>
        <dbReference type="EMBL" id="EPX71129.1"/>
    </source>
</evidence>
<dbReference type="Gene3D" id="6.10.140.1230">
    <property type="match status" value="1"/>
</dbReference>
<dbReference type="AlphaFoldDB" id="S9RAJ7"/>
<dbReference type="GO" id="GO:0005770">
    <property type="term" value="C:late endosome"/>
    <property type="evidence" value="ECO:0007669"/>
    <property type="project" value="EnsemblFungi"/>
</dbReference>